<dbReference type="Proteomes" id="UP000016843">
    <property type="component" value="Unassembled WGS sequence"/>
</dbReference>
<gene>
    <name evidence="1" type="ORF">P872_22315</name>
</gene>
<accession>U5BQI3</accession>
<name>U5BQI3_9BACT</name>
<dbReference type="AlphaFoldDB" id="U5BQI3"/>
<comment type="caution">
    <text evidence="1">The sequence shown here is derived from an EMBL/GenBank/DDBJ whole genome shotgun (WGS) entry which is preliminary data.</text>
</comment>
<reference evidence="1 2" key="1">
    <citation type="journal article" date="2013" name="Genome Announc.">
        <title>Draft Genome Sequence of the Psychrophilic and Alkaliphilic Rhodonellum psychrophilum Strain GCM71T.</title>
        <authorList>
            <person name="Hauptmann A.L."/>
            <person name="Glaring M.A."/>
            <person name="Hallin P.F."/>
            <person name="Prieme A."/>
            <person name="Stougaard P."/>
        </authorList>
    </citation>
    <scope>NUCLEOTIDE SEQUENCE [LARGE SCALE GENOMIC DNA]</scope>
    <source>
        <strain evidence="1 2">GCM71</strain>
    </source>
</reference>
<organism evidence="1 2">
    <name type="scientific">Rhodonellum psychrophilum GCM71 = DSM 17998</name>
    <dbReference type="NCBI Taxonomy" id="1123057"/>
    <lineage>
        <taxon>Bacteria</taxon>
        <taxon>Pseudomonadati</taxon>
        <taxon>Bacteroidota</taxon>
        <taxon>Cytophagia</taxon>
        <taxon>Cytophagales</taxon>
        <taxon>Cytophagaceae</taxon>
        <taxon>Rhodonellum</taxon>
    </lineage>
</organism>
<sequence>MTDGDFLKKIVPCRYLWGGAWVSSPTKESANFYLSLGFILGHSRLNPFRLR</sequence>
<keyword evidence="2" id="KW-1185">Reference proteome</keyword>
<evidence type="ECO:0000313" key="1">
    <source>
        <dbReference type="EMBL" id="ERM80168.1"/>
    </source>
</evidence>
<evidence type="ECO:0000313" key="2">
    <source>
        <dbReference type="Proteomes" id="UP000016843"/>
    </source>
</evidence>
<dbReference type="EMBL" id="AWXR01000145">
    <property type="protein sequence ID" value="ERM80168.1"/>
    <property type="molecule type" value="Genomic_DNA"/>
</dbReference>
<proteinExistence type="predicted"/>
<protein>
    <submittedName>
        <fullName evidence="1">Uncharacterized protein</fullName>
    </submittedName>
</protein>